<reference evidence="3 4" key="1">
    <citation type="journal article" date="2021" name="Sci. Rep.">
        <title>The genome of the diatom Chaetoceros tenuissimus carries an ancient integrated fragment of an extant virus.</title>
        <authorList>
            <person name="Hongo Y."/>
            <person name="Kimura K."/>
            <person name="Takaki Y."/>
            <person name="Yoshida Y."/>
            <person name="Baba S."/>
            <person name="Kobayashi G."/>
            <person name="Nagasaki K."/>
            <person name="Hano T."/>
            <person name="Tomaru Y."/>
        </authorList>
    </citation>
    <scope>NUCLEOTIDE SEQUENCE [LARGE SCALE GENOMIC DNA]</scope>
    <source>
        <strain evidence="3 4">NIES-3715</strain>
    </source>
</reference>
<dbReference type="GO" id="GO:0008474">
    <property type="term" value="F:palmitoyl-(protein) hydrolase activity"/>
    <property type="evidence" value="ECO:0007669"/>
    <property type="project" value="TreeGrafter"/>
</dbReference>
<evidence type="ECO:0000259" key="2">
    <source>
        <dbReference type="Pfam" id="PF12146"/>
    </source>
</evidence>
<comment type="caution">
    <text evidence="3">The sequence shown here is derived from an EMBL/GenBank/DDBJ whole genome shotgun (WGS) entry which is preliminary data.</text>
</comment>
<organism evidence="3 4">
    <name type="scientific">Chaetoceros tenuissimus</name>
    <dbReference type="NCBI Taxonomy" id="426638"/>
    <lineage>
        <taxon>Eukaryota</taxon>
        <taxon>Sar</taxon>
        <taxon>Stramenopiles</taxon>
        <taxon>Ochrophyta</taxon>
        <taxon>Bacillariophyta</taxon>
        <taxon>Coscinodiscophyceae</taxon>
        <taxon>Chaetocerotophycidae</taxon>
        <taxon>Chaetocerotales</taxon>
        <taxon>Chaetocerotaceae</taxon>
        <taxon>Chaetoceros</taxon>
    </lineage>
</organism>
<dbReference type="AlphaFoldDB" id="A0AAD3CLM0"/>
<gene>
    <name evidence="3" type="ORF">CTEN210_04682</name>
</gene>
<sequence>MLIDLPTTNFFNLHDGEVIAYKHEQGTSQDGVLFLPGFRSSMDSTKSKAIYNFCKENSLEFTTFDYYGHGESSGDDGTKGTIGRWFADSLAILDSVTKSPTQILIGSSMGAWLMILLALERKQRIKGLIGIASAPDFSILLEEQIARDENLTKQMTELDFCTLPSKYDANGYKIHKTWLEEAKKHYILSKSMIDIECPVRLFHGTRDEDIPLDYANMLLDQLNTNDKVLYSIEDGDHRLSKHHEIEIILDGINEII</sequence>
<dbReference type="PANTHER" id="PTHR16138">
    <property type="entry name" value="MYCOPHENOLIC ACID ACYL-GLUCURONIDE ESTERASE, MITOCHONDRIAL"/>
    <property type="match status" value="1"/>
</dbReference>
<feature type="domain" description="Serine aminopeptidase S33" evidence="2">
    <location>
        <begin position="32"/>
        <end position="134"/>
    </location>
</feature>
<keyword evidence="4" id="KW-1185">Reference proteome</keyword>
<proteinExistence type="predicted"/>
<dbReference type="Pfam" id="PF12146">
    <property type="entry name" value="Hydrolase_4"/>
    <property type="match status" value="1"/>
</dbReference>
<dbReference type="InterPro" id="IPR029058">
    <property type="entry name" value="AB_hydrolase_fold"/>
</dbReference>
<dbReference type="Proteomes" id="UP001054902">
    <property type="component" value="Unassembled WGS sequence"/>
</dbReference>
<evidence type="ECO:0000256" key="1">
    <source>
        <dbReference type="ARBA" id="ARBA00022801"/>
    </source>
</evidence>
<dbReference type="GO" id="GO:0005739">
    <property type="term" value="C:mitochondrion"/>
    <property type="evidence" value="ECO:0007669"/>
    <property type="project" value="TreeGrafter"/>
</dbReference>
<accession>A0AAD3CLM0</accession>
<keyword evidence="1 3" id="KW-0378">Hydrolase</keyword>
<dbReference type="SUPFAM" id="SSF53474">
    <property type="entry name" value="alpha/beta-Hydrolases"/>
    <property type="match status" value="1"/>
</dbReference>
<dbReference type="InterPro" id="IPR052382">
    <property type="entry name" value="ABHD10_acyl-thioesterase"/>
</dbReference>
<dbReference type="EMBL" id="BLLK01000027">
    <property type="protein sequence ID" value="GFH48206.1"/>
    <property type="molecule type" value="Genomic_DNA"/>
</dbReference>
<evidence type="ECO:0000313" key="3">
    <source>
        <dbReference type="EMBL" id="GFH48206.1"/>
    </source>
</evidence>
<evidence type="ECO:0000313" key="4">
    <source>
        <dbReference type="Proteomes" id="UP001054902"/>
    </source>
</evidence>
<dbReference type="GO" id="GO:0004553">
    <property type="term" value="F:hydrolase activity, hydrolyzing O-glycosyl compounds"/>
    <property type="evidence" value="ECO:0007669"/>
    <property type="project" value="TreeGrafter"/>
</dbReference>
<name>A0AAD3CLM0_9STRA</name>
<protein>
    <submittedName>
        <fullName evidence="3">Alpha/beta hydrolase</fullName>
    </submittedName>
</protein>
<dbReference type="InterPro" id="IPR022742">
    <property type="entry name" value="Hydrolase_4"/>
</dbReference>
<dbReference type="PANTHER" id="PTHR16138:SF7">
    <property type="entry name" value="PALMITOYL-PROTEIN THIOESTERASE ABHD10, MITOCHONDRIAL"/>
    <property type="match status" value="1"/>
</dbReference>
<dbReference type="Gene3D" id="3.40.50.1820">
    <property type="entry name" value="alpha/beta hydrolase"/>
    <property type="match status" value="1"/>
</dbReference>